<keyword evidence="3" id="KW-0687">Ribonucleoprotein</keyword>
<dbReference type="RefSeq" id="WP_014887643.1">
    <property type="nucleotide sequence ID" value="NC_018418.1"/>
</dbReference>
<dbReference type="Pfam" id="PF00830">
    <property type="entry name" value="Ribosomal_L28"/>
    <property type="match status" value="1"/>
</dbReference>
<dbReference type="InterPro" id="IPR037147">
    <property type="entry name" value="Ribosomal_bL28_sf"/>
</dbReference>
<evidence type="ECO:0000256" key="2">
    <source>
        <dbReference type="ARBA" id="ARBA00022980"/>
    </source>
</evidence>
<organism evidence="4 5">
    <name type="scientific">Candidatus Carsonella ruddii PC isolate NHV</name>
    <dbReference type="NCBI Taxonomy" id="1202540"/>
    <lineage>
        <taxon>Bacteria</taxon>
        <taxon>Pseudomonadati</taxon>
        <taxon>Pseudomonadota</taxon>
        <taxon>Gammaproteobacteria</taxon>
        <taxon>Oceanospirillales</taxon>
        <taxon>Halomonadaceae</taxon>
        <taxon>Zymobacter group</taxon>
        <taxon>Candidatus Carsonella</taxon>
    </lineage>
</organism>
<proteinExistence type="inferred from homology"/>
<dbReference type="HOGENOM" id="CLU_064548_8_0_6"/>
<dbReference type="InterPro" id="IPR034704">
    <property type="entry name" value="Ribosomal_bL28/bL31-like_sf"/>
</dbReference>
<dbReference type="STRING" id="1202540.A357_0144"/>
<comment type="similarity">
    <text evidence="1">Belongs to the bacterial ribosomal protein bL28 family.</text>
</comment>
<dbReference type="Gene3D" id="2.30.170.40">
    <property type="entry name" value="Ribosomal protein L28/L24"/>
    <property type="match status" value="1"/>
</dbReference>
<dbReference type="KEGG" id="crv:A357_0144"/>
<dbReference type="PATRIC" id="fig|1202540.3.peg.118"/>
<dbReference type="GO" id="GO:1990904">
    <property type="term" value="C:ribonucleoprotein complex"/>
    <property type="evidence" value="ECO:0007669"/>
    <property type="project" value="UniProtKB-KW"/>
</dbReference>
<evidence type="ECO:0000256" key="1">
    <source>
        <dbReference type="ARBA" id="ARBA00008760"/>
    </source>
</evidence>
<accession>J3Z259</accession>
<dbReference type="SUPFAM" id="SSF143800">
    <property type="entry name" value="L28p-like"/>
    <property type="match status" value="1"/>
</dbReference>
<gene>
    <name evidence="4" type="primary">rpmB</name>
    <name evidence="4" type="ORF">A357_0144</name>
</gene>
<protein>
    <submittedName>
        <fullName evidence="4">Ribosomal protein L28</fullName>
    </submittedName>
</protein>
<sequence>MSKICLFTKKKTLVKNSVSNSNIKNKKKTKINFKNISIWVKNEFVKLKISTKSIKIIKKCIF</sequence>
<dbReference type="AlphaFoldDB" id="J3Z259"/>
<keyword evidence="2 4" id="KW-0689">Ribosomal protein</keyword>
<name>J3Z259_CARRU</name>
<dbReference type="GO" id="GO:0003735">
    <property type="term" value="F:structural constituent of ribosome"/>
    <property type="evidence" value="ECO:0007669"/>
    <property type="project" value="InterPro"/>
</dbReference>
<reference evidence="4 5" key="1">
    <citation type="journal article" date="2012" name="Mol. Biol. Evol.">
        <title>Genome reduction and co-evolution between the primary and secondary bacterial symbionts of psyllids.</title>
        <authorList>
            <person name="Sloan D.B."/>
            <person name="Moran N.A."/>
        </authorList>
    </citation>
    <scope>NUCLEOTIDE SEQUENCE [LARGE SCALE GENOMIC DNA]</scope>
    <source>
        <strain evidence="4 5">PC</strain>
    </source>
</reference>
<evidence type="ECO:0000313" key="4">
    <source>
        <dbReference type="EMBL" id="AFP84344.1"/>
    </source>
</evidence>
<evidence type="ECO:0000313" key="5">
    <source>
        <dbReference type="Proteomes" id="UP000003935"/>
    </source>
</evidence>
<evidence type="ECO:0000256" key="3">
    <source>
        <dbReference type="ARBA" id="ARBA00023274"/>
    </source>
</evidence>
<dbReference type="Proteomes" id="UP000003935">
    <property type="component" value="Chromosome"/>
</dbReference>
<dbReference type="InterPro" id="IPR026569">
    <property type="entry name" value="Ribosomal_bL28"/>
</dbReference>
<dbReference type="EMBL" id="CP003545">
    <property type="protein sequence ID" value="AFP84344.1"/>
    <property type="molecule type" value="Genomic_DNA"/>
</dbReference>
<dbReference type="GO" id="GO:0005840">
    <property type="term" value="C:ribosome"/>
    <property type="evidence" value="ECO:0007669"/>
    <property type="project" value="UniProtKB-KW"/>
</dbReference>